<evidence type="ECO:0000313" key="1">
    <source>
        <dbReference type="EMBL" id="CAB4997595.1"/>
    </source>
</evidence>
<gene>
    <name evidence="1" type="ORF">UFOPK4032_00529</name>
</gene>
<dbReference type="EMBL" id="CAFBOW010000090">
    <property type="protein sequence ID" value="CAB4997595.1"/>
    <property type="molecule type" value="Genomic_DNA"/>
</dbReference>
<name>A0A6J7NZG1_9ZZZZ</name>
<protein>
    <submittedName>
        <fullName evidence="1">Unannotated protein</fullName>
    </submittedName>
</protein>
<reference evidence="1" key="1">
    <citation type="submission" date="2020-05" db="EMBL/GenBank/DDBJ databases">
        <authorList>
            <person name="Chiriac C."/>
            <person name="Salcher M."/>
            <person name="Ghai R."/>
            <person name="Kavagutti S V."/>
        </authorList>
    </citation>
    <scope>NUCLEOTIDE SEQUENCE</scope>
</reference>
<proteinExistence type="predicted"/>
<sequence>MIPPAEVTNEIPFEGIRIVQLGTKADVNFVNALSIFFPVLIDPVSTSDGSDEFQDLTAFDAELRTTDVMAPALFIFSKTPSRIPAFFLPPSVSELLPKTLALPSLLRITALS</sequence>
<organism evidence="1">
    <name type="scientific">freshwater metagenome</name>
    <dbReference type="NCBI Taxonomy" id="449393"/>
    <lineage>
        <taxon>unclassified sequences</taxon>
        <taxon>metagenomes</taxon>
        <taxon>ecological metagenomes</taxon>
    </lineage>
</organism>
<dbReference type="AlphaFoldDB" id="A0A6J7NZG1"/>
<accession>A0A6J7NZG1</accession>